<keyword evidence="4" id="KW-1003">Cell membrane</keyword>
<keyword evidence="12" id="KW-1185">Reference proteome</keyword>
<evidence type="ECO:0000313" key="12">
    <source>
        <dbReference type="Proteomes" id="UP000095463"/>
    </source>
</evidence>
<evidence type="ECO:0000313" key="11">
    <source>
        <dbReference type="EMBL" id="OEO33132.1"/>
    </source>
</evidence>
<keyword evidence="6 10" id="KW-1133">Transmembrane helix</keyword>
<keyword evidence="5 10" id="KW-0812">Transmembrane</keyword>
<dbReference type="EMBL" id="LAJE02000026">
    <property type="protein sequence ID" value="OEO33132.1"/>
    <property type="molecule type" value="Genomic_DNA"/>
</dbReference>
<feature type="transmembrane region" description="Helical" evidence="10">
    <location>
        <begin position="257"/>
        <end position="280"/>
    </location>
</feature>
<evidence type="ECO:0000256" key="10">
    <source>
        <dbReference type="SAM" id="Phobius"/>
    </source>
</evidence>
<sequence>MNEPTTVPVSGTDASTPSNRWATELRASFALAWPLIIAQLAQNLLFTTDVVLMGWLGPKYLAAGTLAGAFLVPFQLTGIGIVGAVAPLVAQARGRGDTKAVRRIVRQGFWVAILVATLLVPIVLNIRPIYLAIGQDPEITALAESYMFAGFWMLYPALGIMVVRSFLSAFAATRVILVVTAIGVLVNGLLAYTLIFGHFGFPRLELRGAAIATGLVNVVMFFALLGYVVTHRKLKRFHILVRFFKPDWPRFREILRVGLPIGLTVAAEVGLFSVAAILMGRLGTNETAAHAVALQLASTAFMVPLGLGMAATVRVGLAYGRGDSEGVRLAGWTAIVMGTGFMALTATLFLAVPHALVAIFLDSNDPANATALLLAATYLGIAGIFQLADGAQVVAAHSLRGLSDTRTPMLLAIFGYWLVGLPTAYVLGFVFDLRGVGVWLGLATGLAFVAILLVSRFAMRGRLGLMKKLALPA</sequence>
<dbReference type="PIRSF" id="PIRSF006603">
    <property type="entry name" value="DinF"/>
    <property type="match status" value="1"/>
</dbReference>
<evidence type="ECO:0000256" key="8">
    <source>
        <dbReference type="ARBA" id="ARBA00023136"/>
    </source>
</evidence>
<name>A0A1E5XX20_9HYPH</name>
<dbReference type="GO" id="GO:0015297">
    <property type="term" value="F:antiporter activity"/>
    <property type="evidence" value="ECO:0007669"/>
    <property type="project" value="UniProtKB-KW"/>
</dbReference>
<feature type="transmembrane region" description="Helical" evidence="10">
    <location>
        <begin position="367"/>
        <end position="388"/>
    </location>
</feature>
<evidence type="ECO:0000256" key="7">
    <source>
        <dbReference type="ARBA" id="ARBA00023065"/>
    </source>
</evidence>
<dbReference type="GO" id="GO:0005886">
    <property type="term" value="C:plasma membrane"/>
    <property type="evidence" value="ECO:0007669"/>
    <property type="project" value="UniProtKB-SubCell"/>
</dbReference>
<gene>
    <name evidence="11" type="ORF">VW23_008090</name>
</gene>
<dbReference type="NCBIfam" id="TIGR00797">
    <property type="entry name" value="matE"/>
    <property type="match status" value="1"/>
</dbReference>
<dbReference type="Pfam" id="PF01554">
    <property type="entry name" value="MatE"/>
    <property type="match status" value="2"/>
</dbReference>
<keyword evidence="2" id="KW-0813">Transport</keyword>
<keyword evidence="7" id="KW-0406">Ion transport</keyword>
<feature type="transmembrane region" description="Helical" evidence="10">
    <location>
        <begin position="208"/>
        <end position="229"/>
    </location>
</feature>
<evidence type="ECO:0000256" key="1">
    <source>
        <dbReference type="ARBA" id="ARBA00004429"/>
    </source>
</evidence>
<dbReference type="InterPro" id="IPR002528">
    <property type="entry name" value="MATE_fam"/>
</dbReference>
<evidence type="ECO:0000256" key="2">
    <source>
        <dbReference type="ARBA" id="ARBA00022448"/>
    </source>
</evidence>
<dbReference type="OrthoDB" id="9780160at2"/>
<feature type="transmembrane region" description="Helical" evidence="10">
    <location>
        <begin position="109"/>
        <end position="133"/>
    </location>
</feature>
<reference evidence="11 12" key="1">
    <citation type="journal article" date="2015" name="Genome Announc.">
        <title>Genome Assemblies of Three Soil-Associated Devosia species: D. insulae, D. limi, and D. soli.</title>
        <authorList>
            <person name="Hassan Y.I."/>
            <person name="Lepp D."/>
            <person name="Zhou T."/>
        </authorList>
    </citation>
    <scope>NUCLEOTIDE SEQUENCE [LARGE SCALE GENOMIC DNA]</scope>
    <source>
        <strain evidence="11 12">DS-56</strain>
    </source>
</reference>
<feature type="transmembrane region" description="Helical" evidence="10">
    <location>
        <begin position="437"/>
        <end position="459"/>
    </location>
</feature>
<proteinExistence type="predicted"/>
<evidence type="ECO:0000256" key="4">
    <source>
        <dbReference type="ARBA" id="ARBA00022475"/>
    </source>
</evidence>
<dbReference type="Proteomes" id="UP000095463">
    <property type="component" value="Unassembled WGS sequence"/>
</dbReference>
<feature type="transmembrane region" description="Helical" evidence="10">
    <location>
        <begin position="329"/>
        <end position="361"/>
    </location>
</feature>
<dbReference type="AlphaFoldDB" id="A0A1E5XX20"/>
<keyword evidence="3" id="KW-0050">Antiport</keyword>
<dbReference type="GO" id="GO:0042910">
    <property type="term" value="F:xenobiotic transmembrane transporter activity"/>
    <property type="evidence" value="ECO:0007669"/>
    <property type="project" value="InterPro"/>
</dbReference>
<evidence type="ECO:0000256" key="6">
    <source>
        <dbReference type="ARBA" id="ARBA00022989"/>
    </source>
</evidence>
<feature type="transmembrane region" description="Helical" evidence="10">
    <location>
        <begin position="409"/>
        <end position="431"/>
    </location>
</feature>
<feature type="transmembrane region" description="Helical" evidence="10">
    <location>
        <begin position="27"/>
        <end position="46"/>
    </location>
</feature>
<dbReference type="PANTHER" id="PTHR43298">
    <property type="entry name" value="MULTIDRUG RESISTANCE PROTEIN NORM-RELATED"/>
    <property type="match status" value="1"/>
</dbReference>
<dbReference type="RefSeq" id="WP_069907739.1">
    <property type="nucleotide sequence ID" value="NZ_LAJE02000026.1"/>
</dbReference>
<keyword evidence="8 10" id="KW-0472">Membrane</keyword>
<feature type="transmembrane region" description="Helical" evidence="10">
    <location>
        <begin position="66"/>
        <end position="89"/>
    </location>
</feature>
<evidence type="ECO:0000256" key="5">
    <source>
        <dbReference type="ARBA" id="ARBA00022692"/>
    </source>
</evidence>
<accession>A0A1E5XX20</accession>
<protein>
    <recommendedName>
        <fullName evidence="9">Multidrug-efflux transporter</fullName>
    </recommendedName>
</protein>
<feature type="transmembrane region" description="Helical" evidence="10">
    <location>
        <begin position="145"/>
        <end position="163"/>
    </location>
</feature>
<dbReference type="InterPro" id="IPR050222">
    <property type="entry name" value="MATE_MdtK"/>
</dbReference>
<evidence type="ECO:0000256" key="9">
    <source>
        <dbReference type="ARBA" id="ARBA00031636"/>
    </source>
</evidence>
<dbReference type="InterPro" id="IPR048279">
    <property type="entry name" value="MdtK-like"/>
</dbReference>
<comment type="subcellular location">
    <subcellularLocation>
        <location evidence="1">Cell inner membrane</location>
        <topology evidence="1">Multi-pass membrane protein</topology>
    </subcellularLocation>
</comment>
<organism evidence="11 12">
    <name type="scientific">Devosia insulae DS-56</name>
    <dbReference type="NCBI Taxonomy" id="1116389"/>
    <lineage>
        <taxon>Bacteria</taxon>
        <taxon>Pseudomonadati</taxon>
        <taxon>Pseudomonadota</taxon>
        <taxon>Alphaproteobacteria</taxon>
        <taxon>Hyphomicrobiales</taxon>
        <taxon>Devosiaceae</taxon>
        <taxon>Devosia</taxon>
    </lineage>
</organism>
<dbReference type="PANTHER" id="PTHR43298:SF2">
    <property type="entry name" value="FMN_FAD EXPORTER YEEO-RELATED"/>
    <property type="match status" value="1"/>
</dbReference>
<comment type="caution">
    <text evidence="11">The sequence shown here is derived from an EMBL/GenBank/DDBJ whole genome shotgun (WGS) entry which is preliminary data.</text>
</comment>
<feature type="transmembrane region" description="Helical" evidence="10">
    <location>
        <begin position="175"/>
        <end position="196"/>
    </location>
</feature>
<evidence type="ECO:0000256" key="3">
    <source>
        <dbReference type="ARBA" id="ARBA00022449"/>
    </source>
</evidence>
<dbReference type="GO" id="GO:0006811">
    <property type="term" value="P:monoatomic ion transport"/>
    <property type="evidence" value="ECO:0007669"/>
    <property type="project" value="UniProtKB-KW"/>
</dbReference>
<dbReference type="CDD" id="cd13131">
    <property type="entry name" value="MATE_NorM_like"/>
    <property type="match status" value="1"/>
</dbReference>
<feature type="transmembrane region" description="Helical" evidence="10">
    <location>
        <begin position="292"/>
        <end position="317"/>
    </location>
</feature>